<protein>
    <submittedName>
        <fullName evidence="1">Uncharacterized protein</fullName>
    </submittedName>
</protein>
<evidence type="ECO:0000313" key="1">
    <source>
        <dbReference type="EMBL" id="CAD9198083.1"/>
    </source>
</evidence>
<dbReference type="EMBL" id="HBGG01000558">
    <property type="protein sequence ID" value="CAD9198083.1"/>
    <property type="molecule type" value="Transcribed_RNA"/>
</dbReference>
<sequence>MAALRSVSLGGLATVSATRHPVRRRSPTPATATFSLLASSRFFHGNTYDSYRKGSRLVECACRRGGEPAATRAQAEGAEGAALPTDPLDDFLSWAVANGVAVNQATVLLPCVASSSETR</sequence>
<proteinExistence type="predicted"/>
<reference evidence="1" key="1">
    <citation type="submission" date="2021-01" db="EMBL/GenBank/DDBJ databases">
        <authorList>
            <person name="Corre E."/>
            <person name="Pelletier E."/>
            <person name="Niang G."/>
            <person name="Scheremetjew M."/>
            <person name="Finn R."/>
            <person name="Kale V."/>
            <person name="Holt S."/>
            <person name="Cochrane G."/>
            <person name="Meng A."/>
            <person name="Brown T."/>
            <person name="Cohen L."/>
        </authorList>
    </citation>
    <scope>NUCLEOTIDE SEQUENCE</scope>
    <source>
        <strain evidence="1">PLY429</strain>
    </source>
</reference>
<dbReference type="AlphaFoldDB" id="A0A7S1SGE5"/>
<organism evidence="1">
    <name type="scientific">Tetraselmis chuii</name>
    <dbReference type="NCBI Taxonomy" id="63592"/>
    <lineage>
        <taxon>Eukaryota</taxon>
        <taxon>Viridiplantae</taxon>
        <taxon>Chlorophyta</taxon>
        <taxon>core chlorophytes</taxon>
        <taxon>Chlorodendrophyceae</taxon>
        <taxon>Chlorodendrales</taxon>
        <taxon>Chlorodendraceae</taxon>
        <taxon>Tetraselmis</taxon>
    </lineage>
</organism>
<accession>A0A7S1SGE5</accession>
<name>A0A7S1SGE5_9CHLO</name>
<gene>
    <name evidence="1" type="ORF">TCHU04912_LOCUS316</name>
</gene>